<proteinExistence type="predicted"/>
<comment type="caution">
    <text evidence="1">The sequence shown here is derived from an EMBL/GenBank/DDBJ whole genome shotgun (WGS) entry which is preliminary data.</text>
</comment>
<sequence>MSARLTKLNSVLLDPEERQQQTTSPCSIGTAFSATSNPSLLDRFNIGHQKPNTKIFVEISSGLISIASCDSTAVVAANQVCVELVGKKTVRIRRSKSEQLYTFDNRVLAVEFVGAVQLVQHISALRSSEKAQGLLEQLKNTLEFAEEMWTLALWSKLFPYARLVESLESAVTFVLAGDHNTAFDLLDALHGRFYPHASVHKAIHDDGSVYFQPTHMALLAAKIRAVVVHLGRFTL</sequence>
<protein>
    <submittedName>
        <fullName evidence="1">Uncharacterized protein</fullName>
    </submittedName>
</protein>
<dbReference type="EMBL" id="VJMJ01000384">
    <property type="protein sequence ID" value="KAF0721572.1"/>
    <property type="molecule type" value="Genomic_DNA"/>
</dbReference>
<dbReference type="Proteomes" id="UP000481153">
    <property type="component" value="Unassembled WGS sequence"/>
</dbReference>
<evidence type="ECO:0000313" key="1">
    <source>
        <dbReference type="EMBL" id="KAF0721572.1"/>
    </source>
</evidence>
<dbReference type="VEuPathDB" id="FungiDB:AeMF1_005480"/>
<accession>A0A6G0W3Q2</accession>
<name>A0A6G0W3Q2_9STRA</name>
<gene>
    <name evidence="1" type="ORF">Ae201684_019066</name>
</gene>
<reference evidence="1 2" key="1">
    <citation type="submission" date="2019-07" db="EMBL/GenBank/DDBJ databases">
        <title>Genomics analysis of Aphanomyces spp. identifies a new class of oomycete effector associated with host adaptation.</title>
        <authorList>
            <person name="Gaulin E."/>
        </authorList>
    </citation>
    <scope>NUCLEOTIDE SEQUENCE [LARGE SCALE GENOMIC DNA]</scope>
    <source>
        <strain evidence="1 2">ATCC 201684</strain>
    </source>
</reference>
<keyword evidence="2" id="KW-1185">Reference proteome</keyword>
<organism evidence="1 2">
    <name type="scientific">Aphanomyces euteiches</name>
    <dbReference type="NCBI Taxonomy" id="100861"/>
    <lineage>
        <taxon>Eukaryota</taxon>
        <taxon>Sar</taxon>
        <taxon>Stramenopiles</taxon>
        <taxon>Oomycota</taxon>
        <taxon>Saprolegniomycetes</taxon>
        <taxon>Saprolegniales</taxon>
        <taxon>Verrucalvaceae</taxon>
        <taxon>Aphanomyces</taxon>
    </lineage>
</organism>
<evidence type="ECO:0000313" key="2">
    <source>
        <dbReference type="Proteomes" id="UP000481153"/>
    </source>
</evidence>
<dbReference type="AlphaFoldDB" id="A0A6G0W3Q2"/>